<keyword evidence="1" id="KW-0812">Transmembrane</keyword>
<dbReference type="AlphaFoldDB" id="B8E2V3"/>
<keyword evidence="4" id="KW-1185">Reference proteome</keyword>
<feature type="domain" description="LTD" evidence="2">
    <location>
        <begin position="328"/>
        <end position="470"/>
    </location>
</feature>
<dbReference type="RefSeq" id="WP_012583535.1">
    <property type="nucleotide sequence ID" value="NC_011661.1"/>
</dbReference>
<dbReference type="InterPro" id="IPR001322">
    <property type="entry name" value="Lamin_tail_dom"/>
</dbReference>
<evidence type="ECO:0000259" key="2">
    <source>
        <dbReference type="PROSITE" id="PS51841"/>
    </source>
</evidence>
<proteinExistence type="predicted"/>
<dbReference type="Proteomes" id="UP000007719">
    <property type="component" value="Chromosome"/>
</dbReference>
<dbReference type="STRING" id="515635.Dtur_1174"/>
<dbReference type="PROSITE" id="PS51841">
    <property type="entry name" value="LTD"/>
    <property type="match status" value="1"/>
</dbReference>
<keyword evidence="1" id="KW-0472">Membrane</keyword>
<evidence type="ECO:0000313" key="3">
    <source>
        <dbReference type="EMBL" id="ACK42453.1"/>
    </source>
</evidence>
<dbReference type="EnsemblBacteria" id="ACK42453">
    <property type="protein sequence ID" value="ACK42453"/>
    <property type="gene ID" value="Dtur_1174"/>
</dbReference>
<keyword evidence="1" id="KW-1133">Transmembrane helix</keyword>
<accession>B8E2V3</accession>
<dbReference type="InterPro" id="IPR036415">
    <property type="entry name" value="Lamin_tail_dom_sf"/>
</dbReference>
<reference evidence="4" key="1">
    <citation type="journal article" date="2016" name="Front. Microbiol.">
        <title>The complete genome sequence of hyperthermophile Dictyoglomus turgidum DSM 6724 reveals a specialized carbohydrate fermentor.</title>
        <authorList>
            <person name="Brumm P.J."/>
            <person name="Gowda K."/>
            <person name="Robb F.T."/>
            <person name="Mead D.A."/>
        </authorList>
    </citation>
    <scope>NUCLEOTIDE SEQUENCE [LARGE SCALE GENOMIC DNA]</scope>
    <source>
        <strain evidence="4">DSM 6724 / Z-1310</strain>
    </source>
</reference>
<evidence type="ECO:0000313" key="4">
    <source>
        <dbReference type="Proteomes" id="UP000007719"/>
    </source>
</evidence>
<sequence>MKKGLTFIEILITILILGLIAILLVNIFFNTNGLFSQKLQERESISNLQIIIDKLTRDIRQAKEVLDIGSSTQTLGYVVLSFPSGDQSTYSYTYYNGKYYFTVDGEILAGPIKEIIFTGLDDNLTYTMLTSSIRTLSISVTMDDGRYMSTMVALRPQIVPQITGIFISEIMYYPALRDRQGNNVNENLMEFIVINNATNSPLNLFNWKINNHAISNTRSGTYTVPAYGCAIIGVSGSNLSTHYFVPKNYIILEVADAYLGQGNNPLNNNSDTLVLQDSNNVTIDKLTYSSSWGGQPQGNRYYSLVRKSIQNPSQDPSNWISSIFKNYSVQNIDVYCLVPPVLINEIMYYPAPYDKNRRSRNERDMEFIEIYNASNQTINIRNWRINGNTLSNLVSGNWDLSPGSYAIIGGSWSRLNNYYNLPAGTTYIKVNNRGLGAGGIELSDSGATITLSDANNLVVDQVSYSYTWGGSPSSSGNYRNYYSLEREKWDASPNDPSNWGSSSNLNYSVFINPLTYYVYCTPGGKNSNSP</sequence>
<dbReference type="SUPFAM" id="SSF74853">
    <property type="entry name" value="Lamin A/C globular tail domain"/>
    <property type="match status" value="1"/>
</dbReference>
<dbReference type="KEGG" id="dtu:Dtur_1174"/>
<name>B8E2V3_DICTD</name>
<dbReference type="Pfam" id="PF00932">
    <property type="entry name" value="LTD"/>
    <property type="match status" value="2"/>
</dbReference>
<dbReference type="InParanoid" id="B8E2V3"/>
<evidence type="ECO:0000256" key="1">
    <source>
        <dbReference type="SAM" id="Phobius"/>
    </source>
</evidence>
<dbReference type="HOGENOM" id="CLU_480403_0_0_0"/>
<protein>
    <submittedName>
        <fullName evidence="3">N-terminal methylation motif domain protein</fullName>
    </submittedName>
</protein>
<gene>
    <name evidence="3" type="ordered locus">Dtur_1174</name>
</gene>
<feature type="transmembrane region" description="Helical" evidence="1">
    <location>
        <begin position="7"/>
        <end position="29"/>
    </location>
</feature>
<organism evidence="3 4">
    <name type="scientific">Dictyoglomus turgidum (strain DSM 6724 / Z-1310)</name>
    <dbReference type="NCBI Taxonomy" id="515635"/>
    <lineage>
        <taxon>Bacteria</taxon>
        <taxon>Pseudomonadati</taxon>
        <taxon>Dictyoglomota</taxon>
        <taxon>Dictyoglomia</taxon>
        <taxon>Dictyoglomales</taxon>
        <taxon>Dictyoglomaceae</taxon>
        <taxon>Dictyoglomus</taxon>
    </lineage>
</organism>
<dbReference type="OrthoDB" id="9758406at2"/>
<dbReference type="EMBL" id="CP001251">
    <property type="protein sequence ID" value="ACK42453.1"/>
    <property type="molecule type" value="Genomic_DNA"/>
</dbReference>